<dbReference type="SUPFAM" id="SSF56112">
    <property type="entry name" value="Protein kinase-like (PK-like)"/>
    <property type="match status" value="1"/>
</dbReference>
<evidence type="ECO:0000259" key="4">
    <source>
        <dbReference type="PROSITE" id="PS50011"/>
    </source>
</evidence>
<dbReference type="Gene3D" id="3.40.30.10">
    <property type="entry name" value="Glutaredoxin"/>
    <property type="match status" value="1"/>
</dbReference>
<dbReference type="InterPro" id="IPR007867">
    <property type="entry name" value="GMC_OxRtase_C"/>
</dbReference>
<keyword evidence="6" id="KW-1185">Reference proteome</keyword>
<organism evidence="5 6">
    <name type="scientific">Aspergillus sydowii CBS 593.65</name>
    <dbReference type="NCBI Taxonomy" id="1036612"/>
    <lineage>
        <taxon>Eukaryota</taxon>
        <taxon>Fungi</taxon>
        <taxon>Dikarya</taxon>
        <taxon>Ascomycota</taxon>
        <taxon>Pezizomycotina</taxon>
        <taxon>Eurotiomycetes</taxon>
        <taxon>Eurotiomycetidae</taxon>
        <taxon>Eurotiales</taxon>
        <taxon>Aspergillaceae</taxon>
        <taxon>Aspergillus</taxon>
        <taxon>Aspergillus subgen. Nidulantes</taxon>
    </lineage>
</organism>
<dbReference type="Gene3D" id="3.30.200.20">
    <property type="entry name" value="Phosphorylase Kinase, domain 1"/>
    <property type="match status" value="1"/>
</dbReference>
<keyword evidence="2" id="KW-0325">Glycoprotein</keyword>
<evidence type="ECO:0000313" key="5">
    <source>
        <dbReference type="EMBL" id="OJJ65307.1"/>
    </source>
</evidence>
<dbReference type="EMBL" id="KV878582">
    <property type="protein sequence ID" value="OJJ65307.1"/>
    <property type="molecule type" value="Genomic_DNA"/>
</dbReference>
<dbReference type="PROSITE" id="PS50011">
    <property type="entry name" value="PROTEIN_KINASE_DOM"/>
    <property type="match status" value="1"/>
</dbReference>
<dbReference type="Gene3D" id="3.30.560.10">
    <property type="entry name" value="Glucose Oxidase, domain 3"/>
    <property type="match status" value="1"/>
</dbReference>
<dbReference type="InterPro" id="IPR012132">
    <property type="entry name" value="GMC_OxRdtase"/>
</dbReference>
<evidence type="ECO:0000313" key="6">
    <source>
        <dbReference type="Proteomes" id="UP000184356"/>
    </source>
</evidence>
<keyword evidence="3" id="KW-0547">Nucleotide-binding</keyword>
<feature type="binding site" evidence="3">
    <location>
        <position position="366"/>
    </location>
    <ligand>
        <name>ATP</name>
        <dbReference type="ChEBI" id="CHEBI:30616"/>
    </ligand>
</feature>
<protein>
    <recommendedName>
        <fullName evidence="4">Protein kinase domain-containing protein</fullName>
    </recommendedName>
</protein>
<dbReference type="Gene3D" id="3.50.50.60">
    <property type="entry name" value="FAD/NAD(P)-binding domain"/>
    <property type="match status" value="1"/>
</dbReference>
<dbReference type="CDD" id="cd03024">
    <property type="entry name" value="DsbA_FrnE"/>
    <property type="match status" value="1"/>
</dbReference>
<feature type="domain" description="Protein kinase" evidence="4">
    <location>
        <begin position="337"/>
        <end position="709"/>
    </location>
</feature>
<dbReference type="GeneID" id="63759765"/>
<dbReference type="Pfam" id="PF05199">
    <property type="entry name" value="GMC_oxred_C"/>
    <property type="match status" value="1"/>
</dbReference>
<dbReference type="PANTHER" id="PTHR11552">
    <property type="entry name" value="GLUCOSE-METHANOL-CHOLINE GMC OXIDOREDUCTASE"/>
    <property type="match status" value="1"/>
</dbReference>
<dbReference type="InterPro" id="IPR036188">
    <property type="entry name" value="FAD/NAD-bd_sf"/>
</dbReference>
<dbReference type="InterPro" id="IPR011009">
    <property type="entry name" value="Kinase-like_dom_sf"/>
</dbReference>
<dbReference type="PROSITE" id="PS00107">
    <property type="entry name" value="PROTEIN_KINASE_ATP"/>
    <property type="match status" value="1"/>
</dbReference>
<dbReference type="RefSeq" id="XP_040709113.1">
    <property type="nucleotide sequence ID" value="XM_040843692.1"/>
</dbReference>
<dbReference type="InterPro" id="IPR036249">
    <property type="entry name" value="Thioredoxin-like_sf"/>
</dbReference>
<dbReference type="SUPFAM" id="SSF51905">
    <property type="entry name" value="FAD/NAD(P)-binding domain"/>
    <property type="match status" value="1"/>
</dbReference>
<reference evidence="6" key="1">
    <citation type="journal article" date="2017" name="Genome Biol.">
        <title>Comparative genomics reveals high biological diversity and specific adaptations in the industrially and medically important fungal genus Aspergillus.</title>
        <authorList>
            <person name="de Vries R.P."/>
            <person name="Riley R."/>
            <person name="Wiebenga A."/>
            <person name="Aguilar-Osorio G."/>
            <person name="Amillis S."/>
            <person name="Uchima C.A."/>
            <person name="Anderluh G."/>
            <person name="Asadollahi M."/>
            <person name="Askin M."/>
            <person name="Barry K."/>
            <person name="Battaglia E."/>
            <person name="Bayram O."/>
            <person name="Benocci T."/>
            <person name="Braus-Stromeyer S.A."/>
            <person name="Caldana C."/>
            <person name="Canovas D."/>
            <person name="Cerqueira G.C."/>
            <person name="Chen F."/>
            <person name="Chen W."/>
            <person name="Choi C."/>
            <person name="Clum A."/>
            <person name="Dos Santos R.A."/>
            <person name="Damasio A.R."/>
            <person name="Diallinas G."/>
            <person name="Emri T."/>
            <person name="Fekete E."/>
            <person name="Flipphi M."/>
            <person name="Freyberg S."/>
            <person name="Gallo A."/>
            <person name="Gournas C."/>
            <person name="Habgood R."/>
            <person name="Hainaut M."/>
            <person name="Harispe M.L."/>
            <person name="Henrissat B."/>
            <person name="Hilden K.S."/>
            <person name="Hope R."/>
            <person name="Hossain A."/>
            <person name="Karabika E."/>
            <person name="Karaffa L."/>
            <person name="Karanyi Z."/>
            <person name="Krasevec N."/>
            <person name="Kuo A."/>
            <person name="Kusch H."/>
            <person name="LaButti K."/>
            <person name="Lagendijk E.L."/>
            <person name="Lapidus A."/>
            <person name="Levasseur A."/>
            <person name="Lindquist E."/>
            <person name="Lipzen A."/>
            <person name="Logrieco A.F."/>
            <person name="MacCabe A."/>
            <person name="Maekelae M.R."/>
            <person name="Malavazi I."/>
            <person name="Melin P."/>
            <person name="Meyer V."/>
            <person name="Mielnichuk N."/>
            <person name="Miskei M."/>
            <person name="Molnar A.P."/>
            <person name="Mule G."/>
            <person name="Ngan C.Y."/>
            <person name="Orejas M."/>
            <person name="Orosz E."/>
            <person name="Ouedraogo J.P."/>
            <person name="Overkamp K.M."/>
            <person name="Park H.-S."/>
            <person name="Perrone G."/>
            <person name="Piumi F."/>
            <person name="Punt P.J."/>
            <person name="Ram A.F."/>
            <person name="Ramon A."/>
            <person name="Rauscher S."/>
            <person name="Record E."/>
            <person name="Riano-Pachon D.M."/>
            <person name="Robert V."/>
            <person name="Roehrig J."/>
            <person name="Ruller R."/>
            <person name="Salamov A."/>
            <person name="Salih N.S."/>
            <person name="Samson R.A."/>
            <person name="Sandor E."/>
            <person name="Sanguinetti M."/>
            <person name="Schuetze T."/>
            <person name="Sepcic K."/>
            <person name="Shelest E."/>
            <person name="Sherlock G."/>
            <person name="Sophianopoulou V."/>
            <person name="Squina F.M."/>
            <person name="Sun H."/>
            <person name="Susca A."/>
            <person name="Todd R.B."/>
            <person name="Tsang A."/>
            <person name="Unkles S.E."/>
            <person name="van de Wiele N."/>
            <person name="van Rossen-Uffink D."/>
            <person name="Oliveira J.V."/>
            <person name="Vesth T.C."/>
            <person name="Visser J."/>
            <person name="Yu J.-H."/>
            <person name="Zhou M."/>
            <person name="Andersen M.R."/>
            <person name="Archer D.B."/>
            <person name="Baker S.E."/>
            <person name="Benoit I."/>
            <person name="Brakhage A.A."/>
            <person name="Braus G.H."/>
            <person name="Fischer R."/>
            <person name="Frisvad J.C."/>
            <person name="Goldman G.H."/>
            <person name="Houbraken J."/>
            <person name="Oakley B."/>
            <person name="Pocsi I."/>
            <person name="Scazzocchio C."/>
            <person name="Seiboth B."/>
            <person name="vanKuyk P.A."/>
            <person name="Wortman J."/>
            <person name="Dyer P.S."/>
            <person name="Grigoriev I.V."/>
        </authorList>
    </citation>
    <scope>NUCLEOTIDE SEQUENCE [LARGE SCALE GENOMIC DNA]</scope>
    <source>
        <strain evidence="6">CBS 593.65</strain>
    </source>
</reference>
<dbReference type="GO" id="GO:0004672">
    <property type="term" value="F:protein kinase activity"/>
    <property type="evidence" value="ECO:0007669"/>
    <property type="project" value="InterPro"/>
</dbReference>
<name>A0A1L9U0V3_9EURO</name>
<dbReference type="GO" id="GO:0050660">
    <property type="term" value="F:flavin adenine dinucleotide binding"/>
    <property type="evidence" value="ECO:0007669"/>
    <property type="project" value="InterPro"/>
</dbReference>
<comment type="similarity">
    <text evidence="1">Belongs to the GMC oxidoreductase family.</text>
</comment>
<dbReference type="Pfam" id="PF00732">
    <property type="entry name" value="GMC_oxred_N"/>
    <property type="match status" value="1"/>
</dbReference>
<keyword evidence="3" id="KW-0067">ATP-binding</keyword>
<dbReference type="InterPro" id="IPR001853">
    <property type="entry name" value="DSBA-like_thioredoxin_dom"/>
</dbReference>
<dbReference type="VEuPathDB" id="FungiDB:ASPSYDRAFT_194404"/>
<dbReference type="InterPro" id="IPR000719">
    <property type="entry name" value="Prot_kinase_dom"/>
</dbReference>
<dbReference type="GO" id="GO:0044550">
    <property type="term" value="P:secondary metabolite biosynthetic process"/>
    <property type="evidence" value="ECO:0007669"/>
    <property type="project" value="TreeGrafter"/>
</dbReference>
<accession>A0A1L9U0V3</accession>
<dbReference type="InterPro" id="IPR000172">
    <property type="entry name" value="GMC_OxRdtase_N"/>
</dbReference>
<dbReference type="SUPFAM" id="SSF54373">
    <property type="entry name" value="FAD-linked reductases, C-terminal domain"/>
    <property type="match status" value="1"/>
</dbReference>
<sequence length="1302" mass="144615">MAVISIEIISDVICPWCFIGYRSLQRTIALYKKTYPGGSKDEFQIVWKPYFIDPVAPAESVLINDRMARRMTPAQISAAQTRLIRVGKTVGIEFRFGGSIGSSRLAHRVLHLALERGGSETQCAVAETLFKYQFEMERDVSDVDVVVLAAVESSGLAELDVRAFLAGGGGVEETETEARGPSQGQRVQGVPHFVIGGEHHLDGAGEMEEFFQAFVAARAGCAPTGELNKGLYVMGLSPPMRPRQRGRFLVGWPNWVVPCLADTLTVLANTAAMDDRDSISCSYTHSSSASNTRSISVTSSTVTVPSVPDRIIEPLDYYSKQKFHPVHLMDTFQDNRYMVIRKLGYGSFSTVWLARDSKLKRYVALKIGHAEHEPSAETGIYERLAKPGRKPHPGCNHYLPLLDHFRVTGPNGTHQALVYEPMAASVHEVKDALFPDTPLPFWTAKSILWQTLLALDFLLANDVVHGDVQPRNLLFTLDDLTHLPVSEMSQDKEVPVTRVFDTNLGGGITGPEYLVAADSLMKYIDISRPFTLKISDLGGSFLTSNPPKTPSPPLHLRSPETLFQGDVSSKQDMWSFGCLVFEFLTGIDLFDLTDYPVSEITDDMHFIDMYNILGFPADHTLRDTHWPSWREFFGPNGERVNHYNRKRGRDFDSEGRRTAHTLEGLLVESLGGRLSDEELYTTIDLLRGLLEFDPAKRFTTRDVLAHRWFEELRGGYAILLLAANALCQTFDYVVVGGGTSGLPLAVRLAEYHTVALVEAGGYYEVEYPLANTPAADVLPVGSDPDIKNIPVDWGFITTPQVGANGRRVHFARGKCLGGSPTRQTMDKWAEAVNDTSYTFDNVLPYYQRSASFTSPNTAKRFPNATALYNASAFTADGGPLQVSYSNYAMPWSTWIARGMGGIGMTEAVDFNSGQLNGYQYCTSTIRPRDQTRSTSESSFLTSPAPKKLKVYKKILAKRILFDDNKNAIGVQVSPSRTLMASKEVIISAGVFQSPQLLMVSGIGPRDHLQQHNITVLSELPGVGQNMQDHPFFGPSYRVGVETLTRPANNPLYLVEEYLRWVVLHDGVFSNPVADFLAFEKIPEELRSGFSEGTRQNLSWFPKDWPEVEYMSGAGFLGNISSMFKDQPDDGYQYASILGVLHAMTSHGTVTLASADTSDPPVINPNWLETESDEQLAVALFKRIRQVFASEEMQSILVDKEYYPGESVQTDKNILEWIRNNVMTLWHPSRTCKMGVRKDTMAVVDSRSRVFGVNRLRVVDASALPFLPPGHPQATCYMLAEKIADDIIRTAEGARITSRPDLR</sequence>
<dbReference type="GO" id="GO:0005524">
    <property type="term" value="F:ATP binding"/>
    <property type="evidence" value="ECO:0007669"/>
    <property type="project" value="UniProtKB-UniRule"/>
</dbReference>
<evidence type="ECO:0000256" key="2">
    <source>
        <dbReference type="ARBA" id="ARBA00023180"/>
    </source>
</evidence>
<dbReference type="SUPFAM" id="SSF52833">
    <property type="entry name" value="Thioredoxin-like"/>
    <property type="match status" value="1"/>
</dbReference>
<dbReference type="Proteomes" id="UP000184356">
    <property type="component" value="Unassembled WGS sequence"/>
</dbReference>
<dbReference type="Gene3D" id="1.10.510.10">
    <property type="entry name" value="Transferase(Phosphotransferase) domain 1"/>
    <property type="match status" value="1"/>
</dbReference>
<proteinExistence type="inferred from homology"/>
<dbReference type="InterPro" id="IPR017441">
    <property type="entry name" value="Protein_kinase_ATP_BS"/>
</dbReference>
<dbReference type="Pfam" id="PF01323">
    <property type="entry name" value="DSBA"/>
    <property type="match status" value="1"/>
</dbReference>
<dbReference type="Pfam" id="PF00069">
    <property type="entry name" value="Pkinase"/>
    <property type="match status" value="2"/>
</dbReference>
<dbReference type="PANTHER" id="PTHR11552:SF138">
    <property type="entry name" value="DEHYDROGENASE PKFF-RELATED"/>
    <property type="match status" value="1"/>
</dbReference>
<dbReference type="GO" id="GO:0016614">
    <property type="term" value="F:oxidoreductase activity, acting on CH-OH group of donors"/>
    <property type="evidence" value="ECO:0007669"/>
    <property type="project" value="InterPro"/>
</dbReference>
<evidence type="ECO:0000256" key="3">
    <source>
        <dbReference type="PROSITE-ProRule" id="PRU10141"/>
    </source>
</evidence>
<dbReference type="SMART" id="SM00220">
    <property type="entry name" value="S_TKc"/>
    <property type="match status" value="1"/>
</dbReference>
<dbReference type="STRING" id="1036612.A0A1L9U0V3"/>
<gene>
    <name evidence="5" type="ORF">ASPSYDRAFT_194404</name>
</gene>
<evidence type="ECO:0000256" key="1">
    <source>
        <dbReference type="ARBA" id="ARBA00010790"/>
    </source>
</evidence>
<dbReference type="OrthoDB" id="269227at2759"/>